<dbReference type="GO" id="GO:0015562">
    <property type="term" value="F:efflux transmembrane transporter activity"/>
    <property type="evidence" value="ECO:0007669"/>
    <property type="project" value="InterPro"/>
</dbReference>
<comment type="subcellular location">
    <subcellularLocation>
        <location evidence="1">Cell outer membrane</location>
    </subcellularLocation>
</comment>
<evidence type="ECO:0000313" key="9">
    <source>
        <dbReference type="EMBL" id="MCC0176506.1"/>
    </source>
</evidence>
<evidence type="ECO:0000256" key="1">
    <source>
        <dbReference type="ARBA" id="ARBA00004442"/>
    </source>
</evidence>
<reference evidence="9" key="1">
    <citation type="journal article" date="2021" name="Antonie Van Leeuwenhoek">
        <title>Draft genome and description of Waterburya agarophytonicola gen. nov. sp. nov. (Pleurocapsales, Cyanobacteria): a seaweed symbiont.</title>
        <authorList>
            <person name="Bonthond G."/>
            <person name="Shalygin S."/>
            <person name="Bayer T."/>
            <person name="Weinberger F."/>
        </authorList>
    </citation>
    <scope>NUCLEOTIDE SEQUENCE</scope>
    <source>
        <strain evidence="9">KI4</strain>
    </source>
</reference>
<dbReference type="RefSeq" id="WP_229639544.1">
    <property type="nucleotide sequence ID" value="NZ_JADWDC010000010.1"/>
</dbReference>
<keyword evidence="6" id="KW-0472">Membrane</keyword>
<proteinExistence type="inferred from homology"/>
<dbReference type="Pfam" id="PF02321">
    <property type="entry name" value="OEP"/>
    <property type="match status" value="2"/>
</dbReference>
<dbReference type="GO" id="GO:1990281">
    <property type="term" value="C:efflux pump complex"/>
    <property type="evidence" value="ECO:0007669"/>
    <property type="project" value="TreeGrafter"/>
</dbReference>
<dbReference type="InterPro" id="IPR028351">
    <property type="entry name" value="CyaE"/>
</dbReference>
<sequence length="536" mass="58818">MGKKNQFIKTIGIGTIAALSNAILVVAEETPHFSSNLSNLNFKSPVIAQSTGSTQDIIKPAQTPISNTEKLNPSANPLSFPTQADEVEVDTQKPITLKQAIELSLKNNKDVEAARIQVEQSEAALTEARAAIFPTLDLTSGLSYGNSAFLDSQIEQSIESRTEDNLSANPLLSEEEARQAAENSFTNSSSSSFNFNSGVSLSYNIYNGGRRGAAIRASQKQLRSSELDLETVVEQIRFETARDYYNLQNSDAQVEIEKASVQDAQQTLKDAQLLEKAGLGTRFDVLRAEVELAQAQQRLSTAIANQNISRRQLAETLSVSHSTELSTADTIEEAGTWELSLSESIVQAFKNRAELEQLLIQREIGAEQRTIALSNVRPSVSADASYNLNEDFEDDFDISDQYSVGLNLNWRLFDGGAARAAAKQSEKDIEIAETQFANQRNQIRFAVEQAFYGLESNQKNIGTATKEVELAEESLRLARLRFQAGVGTQTDVIDAQTQLTTARGNLLSSIIDYNQSYVDLQRQVSNTPDNGLQDLP</sequence>
<evidence type="ECO:0000256" key="5">
    <source>
        <dbReference type="ARBA" id="ARBA00022692"/>
    </source>
</evidence>
<organism evidence="9 10">
    <name type="scientific">Waterburya agarophytonicola KI4</name>
    <dbReference type="NCBI Taxonomy" id="2874699"/>
    <lineage>
        <taxon>Bacteria</taxon>
        <taxon>Bacillati</taxon>
        <taxon>Cyanobacteriota</taxon>
        <taxon>Cyanophyceae</taxon>
        <taxon>Pleurocapsales</taxon>
        <taxon>Hyellaceae</taxon>
        <taxon>Waterburya</taxon>
        <taxon>Waterburya agarophytonicola</taxon>
    </lineage>
</organism>
<evidence type="ECO:0000256" key="4">
    <source>
        <dbReference type="ARBA" id="ARBA00022452"/>
    </source>
</evidence>
<dbReference type="PANTHER" id="PTHR30026">
    <property type="entry name" value="OUTER MEMBRANE PROTEIN TOLC"/>
    <property type="match status" value="1"/>
</dbReference>
<dbReference type="SUPFAM" id="SSF56954">
    <property type="entry name" value="Outer membrane efflux proteins (OEP)"/>
    <property type="match status" value="1"/>
</dbReference>
<keyword evidence="3" id="KW-0813">Transport</keyword>
<dbReference type="Proteomes" id="UP000729733">
    <property type="component" value="Unassembled WGS sequence"/>
</dbReference>
<evidence type="ECO:0000256" key="2">
    <source>
        <dbReference type="ARBA" id="ARBA00007613"/>
    </source>
</evidence>
<evidence type="ECO:0000256" key="3">
    <source>
        <dbReference type="ARBA" id="ARBA00022448"/>
    </source>
</evidence>
<protein>
    <submittedName>
        <fullName evidence="9">TolC family protein</fullName>
    </submittedName>
</protein>
<keyword evidence="8" id="KW-0175">Coiled coil</keyword>
<dbReference type="EMBL" id="JADWDC010000010">
    <property type="protein sequence ID" value="MCC0176506.1"/>
    <property type="molecule type" value="Genomic_DNA"/>
</dbReference>
<name>A0A964BQS2_9CYAN</name>
<dbReference type="Gene3D" id="1.20.1600.10">
    <property type="entry name" value="Outer membrane efflux proteins (OEP)"/>
    <property type="match status" value="1"/>
</dbReference>
<evidence type="ECO:0000256" key="7">
    <source>
        <dbReference type="ARBA" id="ARBA00023237"/>
    </source>
</evidence>
<accession>A0A964BQS2</accession>
<gene>
    <name evidence="9" type="ORF">I4641_05875</name>
</gene>
<keyword evidence="10" id="KW-1185">Reference proteome</keyword>
<keyword evidence="7" id="KW-0998">Cell outer membrane</keyword>
<evidence type="ECO:0000313" key="10">
    <source>
        <dbReference type="Proteomes" id="UP000729733"/>
    </source>
</evidence>
<dbReference type="PIRSF" id="PIRSF001892">
    <property type="entry name" value="CyaE"/>
    <property type="match status" value="1"/>
</dbReference>
<comment type="caution">
    <text evidence="9">The sequence shown here is derived from an EMBL/GenBank/DDBJ whole genome shotgun (WGS) entry which is preliminary data.</text>
</comment>
<comment type="similarity">
    <text evidence="2">Belongs to the outer membrane factor (OMF) (TC 1.B.17) family.</text>
</comment>
<evidence type="ECO:0000256" key="6">
    <source>
        <dbReference type="ARBA" id="ARBA00023136"/>
    </source>
</evidence>
<keyword evidence="5" id="KW-0812">Transmembrane</keyword>
<keyword evidence="4" id="KW-1134">Transmembrane beta strand</keyword>
<dbReference type="GO" id="GO:0009279">
    <property type="term" value="C:cell outer membrane"/>
    <property type="evidence" value="ECO:0007669"/>
    <property type="project" value="UniProtKB-SubCell"/>
</dbReference>
<dbReference type="InterPro" id="IPR003423">
    <property type="entry name" value="OMP_efflux"/>
</dbReference>
<evidence type="ECO:0000256" key="8">
    <source>
        <dbReference type="SAM" id="Coils"/>
    </source>
</evidence>
<dbReference type="AlphaFoldDB" id="A0A964BQS2"/>
<dbReference type="InterPro" id="IPR051906">
    <property type="entry name" value="TolC-like"/>
</dbReference>
<dbReference type="PANTHER" id="PTHR30026:SF21">
    <property type="entry name" value="SLR1270 PROTEIN"/>
    <property type="match status" value="1"/>
</dbReference>
<dbReference type="GO" id="GO:0015288">
    <property type="term" value="F:porin activity"/>
    <property type="evidence" value="ECO:0007669"/>
    <property type="project" value="TreeGrafter"/>
</dbReference>
<feature type="coiled-coil region" evidence="8">
    <location>
        <begin position="422"/>
        <end position="449"/>
    </location>
</feature>